<feature type="region of interest" description="Disordered" evidence="1">
    <location>
        <begin position="1"/>
        <end position="23"/>
    </location>
</feature>
<sequence length="81" mass="8961">MTHVGVTESSQKREMGFTDEITQNHPGIEIVNVSHENEESSMAELAKAVLTLYPDVKGYFCTNETATNSVLDVVNADEKKM</sequence>
<comment type="caution">
    <text evidence="2">The sequence shown here is derived from an EMBL/GenBank/DDBJ whole genome shotgun (WGS) entry which is preliminary data.</text>
</comment>
<gene>
    <name evidence="2" type="ORF">EVA_18785</name>
</gene>
<dbReference type="Gene3D" id="3.40.50.2300">
    <property type="match status" value="1"/>
</dbReference>
<dbReference type="InterPro" id="IPR028082">
    <property type="entry name" value="Peripla_BP_I"/>
</dbReference>
<evidence type="ECO:0000256" key="1">
    <source>
        <dbReference type="SAM" id="MobiDB-lite"/>
    </source>
</evidence>
<dbReference type="AlphaFoldDB" id="J9G0M7"/>
<evidence type="ECO:0000313" key="2">
    <source>
        <dbReference type="EMBL" id="EJW93109.1"/>
    </source>
</evidence>
<dbReference type="SUPFAM" id="SSF53822">
    <property type="entry name" value="Periplasmic binding protein-like I"/>
    <property type="match status" value="1"/>
</dbReference>
<accession>J9G0M7</accession>
<proteinExistence type="predicted"/>
<dbReference type="EMBL" id="AMCI01007160">
    <property type="protein sequence ID" value="EJW93109.1"/>
    <property type="molecule type" value="Genomic_DNA"/>
</dbReference>
<name>J9G0M7_9ZZZZ</name>
<organism evidence="2">
    <name type="scientific">gut metagenome</name>
    <dbReference type="NCBI Taxonomy" id="749906"/>
    <lineage>
        <taxon>unclassified sequences</taxon>
        <taxon>metagenomes</taxon>
        <taxon>organismal metagenomes</taxon>
    </lineage>
</organism>
<reference evidence="2" key="1">
    <citation type="journal article" date="2012" name="PLoS ONE">
        <title>Gene sets for utilization of primary and secondary nutrition supplies in the distal gut of endangered iberian lynx.</title>
        <authorList>
            <person name="Alcaide M."/>
            <person name="Messina E."/>
            <person name="Richter M."/>
            <person name="Bargiela R."/>
            <person name="Peplies J."/>
            <person name="Huws S.A."/>
            <person name="Newbold C.J."/>
            <person name="Golyshin P.N."/>
            <person name="Simon M.A."/>
            <person name="Lopez G."/>
            <person name="Yakimov M.M."/>
            <person name="Ferrer M."/>
        </authorList>
    </citation>
    <scope>NUCLEOTIDE SEQUENCE</scope>
</reference>
<protein>
    <submittedName>
        <fullName evidence="2">Periplasmic binding protein/LacI transcriptional regulator</fullName>
    </submittedName>
</protein>